<sequence>MKGVNSAFLRWLNYCNMNKSNYFNSLKWGARCLSNIIFILGMLYGFKLVDV</sequence>
<protein>
    <submittedName>
        <fullName evidence="2">Uncharacterized protein</fullName>
    </submittedName>
</protein>
<keyword evidence="1" id="KW-1133">Transmembrane helix</keyword>
<organism evidence="2">
    <name type="scientific">Lepeophtheirus salmonis</name>
    <name type="common">Salmon louse</name>
    <name type="synonym">Caligus salmonis</name>
    <dbReference type="NCBI Taxonomy" id="72036"/>
    <lineage>
        <taxon>Eukaryota</taxon>
        <taxon>Metazoa</taxon>
        <taxon>Ecdysozoa</taxon>
        <taxon>Arthropoda</taxon>
        <taxon>Crustacea</taxon>
        <taxon>Multicrustacea</taxon>
        <taxon>Hexanauplia</taxon>
        <taxon>Copepoda</taxon>
        <taxon>Siphonostomatoida</taxon>
        <taxon>Caligidae</taxon>
        <taxon>Lepeophtheirus</taxon>
    </lineage>
</organism>
<evidence type="ECO:0000256" key="1">
    <source>
        <dbReference type="SAM" id="Phobius"/>
    </source>
</evidence>
<keyword evidence="1" id="KW-0812">Transmembrane</keyword>
<proteinExistence type="predicted"/>
<feature type="transmembrane region" description="Helical" evidence="1">
    <location>
        <begin position="28"/>
        <end position="46"/>
    </location>
</feature>
<name>A0A0K2TSN0_LEPSM</name>
<evidence type="ECO:0000313" key="2">
    <source>
        <dbReference type="EMBL" id="CDW28386.1"/>
    </source>
</evidence>
<keyword evidence="1" id="KW-0472">Membrane</keyword>
<reference evidence="2" key="1">
    <citation type="submission" date="2014-05" db="EMBL/GenBank/DDBJ databases">
        <authorList>
            <person name="Chronopoulou M."/>
        </authorList>
    </citation>
    <scope>NUCLEOTIDE SEQUENCE</scope>
    <source>
        <tissue evidence="2">Whole organism</tissue>
    </source>
</reference>
<dbReference type="EMBL" id="HACA01011025">
    <property type="protein sequence ID" value="CDW28386.1"/>
    <property type="molecule type" value="Transcribed_RNA"/>
</dbReference>
<dbReference type="AlphaFoldDB" id="A0A0K2TSN0"/>
<accession>A0A0K2TSN0</accession>